<dbReference type="EC" id="2.7.7.41" evidence="6 18"/>
<feature type="transmembrane region" description="Helical" evidence="19">
    <location>
        <begin position="7"/>
        <end position="30"/>
    </location>
</feature>
<evidence type="ECO:0000256" key="2">
    <source>
        <dbReference type="ARBA" id="ARBA00004651"/>
    </source>
</evidence>
<keyword evidence="15 19" id="KW-0472">Membrane</keyword>
<comment type="caution">
    <text evidence="20">The sequence shown here is derived from an EMBL/GenBank/DDBJ whole genome shotgun (WGS) entry which is preliminary data.</text>
</comment>
<dbReference type="Proteomes" id="UP001155241">
    <property type="component" value="Unassembled WGS sequence"/>
</dbReference>
<dbReference type="GO" id="GO:0016024">
    <property type="term" value="P:CDP-diacylglycerol biosynthetic process"/>
    <property type="evidence" value="ECO:0007669"/>
    <property type="project" value="TreeGrafter"/>
</dbReference>
<evidence type="ECO:0000256" key="15">
    <source>
        <dbReference type="ARBA" id="ARBA00023136"/>
    </source>
</evidence>
<keyword evidence="17" id="KW-1208">Phospholipid metabolism</keyword>
<dbReference type="RefSeq" id="WP_252855667.1">
    <property type="nucleotide sequence ID" value="NZ_JAMXLR010000092.1"/>
</dbReference>
<evidence type="ECO:0000256" key="9">
    <source>
        <dbReference type="ARBA" id="ARBA00022516"/>
    </source>
</evidence>
<feature type="transmembrane region" description="Helical" evidence="19">
    <location>
        <begin position="88"/>
        <end position="107"/>
    </location>
</feature>
<gene>
    <name evidence="20" type="ORF">NG895_26940</name>
</gene>
<keyword evidence="21" id="KW-1185">Reference proteome</keyword>
<dbReference type="PANTHER" id="PTHR46382:SF1">
    <property type="entry name" value="PHOSPHATIDATE CYTIDYLYLTRANSFERASE"/>
    <property type="match status" value="1"/>
</dbReference>
<evidence type="ECO:0000256" key="14">
    <source>
        <dbReference type="ARBA" id="ARBA00023098"/>
    </source>
</evidence>
<dbReference type="GO" id="GO:0005886">
    <property type="term" value="C:plasma membrane"/>
    <property type="evidence" value="ECO:0007669"/>
    <property type="project" value="UniProtKB-SubCell"/>
</dbReference>
<comment type="catalytic activity">
    <reaction evidence="1 18">
        <text>a 1,2-diacyl-sn-glycero-3-phosphate + CTP + H(+) = a CDP-1,2-diacyl-sn-glycerol + diphosphate</text>
        <dbReference type="Rhea" id="RHEA:16229"/>
        <dbReference type="ChEBI" id="CHEBI:15378"/>
        <dbReference type="ChEBI" id="CHEBI:33019"/>
        <dbReference type="ChEBI" id="CHEBI:37563"/>
        <dbReference type="ChEBI" id="CHEBI:58332"/>
        <dbReference type="ChEBI" id="CHEBI:58608"/>
        <dbReference type="EC" id="2.7.7.41"/>
    </reaction>
</comment>
<feature type="transmembrane region" description="Helical" evidence="19">
    <location>
        <begin position="145"/>
        <end position="165"/>
    </location>
</feature>
<keyword evidence="10 18" id="KW-0808">Transferase</keyword>
<dbReference type="AlphaFoldDB" id="A0A9X2FGA1"/>
<evidence type="ECO:0000313" key="21">
    <source>
        <dbReference type="Proteomes" id="UP001155241"/>
    </source>
</evidence>
<keyword evidence="11 18" id="KW-0812">Transmembrane</keyword>
<evidence type="ECO:0000256" key="8">
    <source>
        <dbReference type="ARBA" id="ARBA00022475"/>
    </source>
</evidence>
<protein>
    <recommendedName>
        <fullName evidence="7 18">Phosphatidate cytidylyltransferase</fullName>
        <ecNumber evidence="6 18">2.7.7.41</ecNumber>
    </recommendedName>
</protein>
<feature type="transmembrane region" description="Helical" evidence="19">
    <location>
        <begin position="113"/>
        <end position="133"/>
    </location>
</feature>
<feature type="transmembrane region" description="Helical" evidence="19">
    <location>
        <begin position="171"/>
        <end position="193"/>
    </location>
</feature>
<evidence type="ECO:0000256" key="4">
    <source>
        <dbReference type="ARBA" id="ARBA00005189"/>
    </source>
</evidence>
<keyword evidence="12 18" id="KW-0548">Nucleotidyltransferase</keyword>
<feature type="transmembrane region" description="Helical" evidence="19">
    <location>
        <begin position="42"/>
        <end position="68"/>
    </location>
</feature>
<evidence type="ECO:0000256" key="12">
    <source>
        <dbReference type="ARBA" id="ARBA00022695"/>
    </source>
</evidence>
<name>A0A9X2FGA1_9BACT</name>
<comment type="pathway">
    <text evidence="3 18">Phospholipid metabolism; CDP-diacylglycerol biosynthesis; CDP-diacylglycerol from sn-glycerol 3-phosphate: step 3/3.</text>
</comment>
<evidence type="ECO:0000256" key="6">
    <source>
        <dbReference type="ARBA" id="ARBA00012487"/>
    </source>
</evidence>
<evidence type="ECO:0000313" key="20">
    <source>
        <dbReference type="EMBL" id="MCO6047557.1"/>
    </source>
</evidence>
<evidence type="ECO:0000256" key="5">
    <source>
        <dbReference type="ARBA" id="ARBA00010185"/>
    </source>
</evidence>
<evidence type="ECO:0000256" key="16">
    <source>
        <dbReference type="ARBA" id="ARBA00023209"/>
    </source>
</evidence>
<organism evidence="20 21">
    <name type="scientific">Aeoliella straminimaris</name>
    <dbReference type="NCBI Taxonomy" id="2954799"/>
    <lineage>
        <taxon>Bacteria</taxon>
        <taxon>Pseudomonadati</taxon>
        <taxon>Planctomycetota</taxon>
        <taxon>Planctomycetia</taxon>
        <taxon>Pirellulales</taxon>
        <taxon>Lacipirellulaceae</taxon>
        <taxon>Aeoliella</taxon>
    </lineage>
</organism>
<proteinExistence type="inferred from homology"/>
<evidence type="ECO:0000256" key="13">
    <source>
        <dbReference type="ARBA" id="ARBA00022989"/>
    </source>
</evidence>
<dbReference type="InterPro" id="IPR000374">
    <property type="entry name" value="PC_trans"/>
</dbReference>
<evidence type="ECO:0000256" key="17">
    <source>
        <dbReference type="ARBA" id="ARBA00023264"/>
    </source>
</evidence>
<evidence type="ECO:0000256" key="1">
    <source>
        <dbReference type="ARBA" id="ARBA00001698"/>
    </source>
</evidence>
<dbReference type="EMBL" id="JAMXLR010000092">
    <property type="protein sequence ID" value="MCO6047557.1"/>
    <property type="molecule type" value="Genomic_DNA"/>
</dbReference>
<keyword evidence="14" id="KW-0443">Lipid metabolism</keyword>
<dbReference type="Pfam" id="PF01148">
    <property type="entry name" value="CTP_transf_1"/>
    <property type="match status" value="1"/>
</dbReference>
<evidence type="ECO:0000256" key="11">
    <source>
        <dbReference type="ARBA" id="ARBA00022692"/>
    </source>
</evidence>
<keyword evidence="9" id="KW-0444">Lipid biosynthesis</keyword>
<keyword evidence="13 19" id="KW-1133">Transmembrane helix</keyword>
<comment type="similarity">
    <text evidence="5 18">Belongs to the CDS family.</text>
</comment>
<keyword evidence="16" id="KW-0594">Phospholipid biosynthesis</keyword>
<dbReference type="GO" id="GO:0004605">
    <property type="term" value="F:phosphatidate cytidylyltransferase activity"/>
    <property type="evidence" value="ECO:0007669"/>
    <property type="project" value="UniProtKB-EC"/>
</dbReference>
<feature type="transmembrane region" description="Helical" evidence="19">
    <location>
        <begin position="239"/>
        <end position="263"/>
    </location>
</feature>
<sequence>MDPLFLRYCWILGGCLLAAAGGIVLARFAGRDVSRVWPTYRSWLVIIPLALATIYLGPIAVTVGFAALSLAGGYEYARATGLATQRGLMVAVGLLVILTYALVLFSTAVRPDLAWSLFAAMPVCAVVVLFAVPVVRNKSVGQFSFVAQALVGYLLVGWMLAHTAWIAPSPYATGLLLFLLFTVETSDIAAFTFGSLLGRHPLCPTVSPKKTWEGAIGALIVALALPWLLRFSFPSHIHWYQLLMIGLAVGVGGQLGDLSVSLIKRSVGVKDMGNSIPGHGGVLDRIDSLLFAAPLFYYSLGTFAGP</sequence>
<accession>A0A9X2FGA1</accession>
<dbReference type="PANTHER" id="PTHR46382">
    <property type="entry name" value="PHOSPHATIDATE CYTIDYLYLTRANSFERASE"/>
    <property type="match status" value="1"/>
</dbReference>
<evidence type="ECO:0000256" key="3">
    <source>
        <dbReference type="ARBA" id="ARBA00005119"/>
    </source>
</evidence>
<feature type="transmembrane region" description="Helical" evidence="19">
    <location>
        <begin position="214"/>
        <end position="233"/>
    </location>
</feature>
<keyword evidence="8" id="KW-1003">Cell membrane</keyword>
<reference evidence="20" key="1">
    <citation type="submission" date="2022-06" db="EMBL/GenBank/DDBJ databases">
        <title>Aeoliella straminimaris, a novel planctomycete from sediments.</title>
        <authorList>
            <person name="Vitorino I.R."/>
            <person name="Lage O.M."/>
        </authorList>
    </citation>
    <scope>NUCLEOTIDE SEQUENCE</scope>
    <source>
        <strain evidence="20">ICT_H6.2</strain>
    </source>
</reference>
<comment type="subcellular location">
    <subcellularLocation>
        <location evidence="2">Cell membrane</location>
        <topology evidence="2">Multi-pass membrane protein</topology>
    </subcellularLocation>
</comment>
<evidence type="ECO:0000256" key="7">
    <source>
        <dbReference type="ARBA" id="ARBA00019373"/>
    </source>
</evidence>
<evidence type="ECO:0000256" key="18">
    <source>
        <dbReference type="RuleBase" id="RU003938"/>
    </source>
</evidence>
<comment type="pathway">
    <text evidence="4">Lipid metabolism.</text>
</comment>
<evidence type="ECO:0000256" key="19">
    <source>
        <dbReference type="SAM" id="Phobius"/>
    </source>
</evidence>
<evidence type="ECO:0000256" key="10">
    <source>
        <dbReference type="ARBA" id="ARBA00022679"/>
    </source>
</evidence>
<dbReference type="PROSITE" id="PS01315">
    <property type="entry name" value="CDS"/>
    <property type="match status" value="1"/>
</dbReference>